<dbReference type="Proteomes" id="UP000008392">
    <property type="component" value="Chromosome"/>
</dbReference>
<reference evidence="2 3" key="2">
    <citation type="journal article" date="2006" name="J. Microbiol. Methods">
        <title>Genomic flank-sequencing of plasposon insertion sites for rapid identification of functional genes.</title>
        <authorList>
            <person name="Leveau J.H."/>
            <person name="Gerards S."/>
            <person name="Fritsche K."/>
            <person name="Zondag G."/>
            <person name="van Veen J.A."/>
        </authorList>
    </citation>
    <scope>NUCLEOTIDE SEQUENCE [LARGE SCALE GENOMIC DNA]</scope>
    <source>
        <strain evidence="2 3">Ter331</strain>
    </source>
</reference>
<dbReference type="STRING" id="1005048.CFU_4345"/>
<keyword evidence="3" id="KW-1185">Reference proteome</keyword>
<sequence>MSRRPELSKKRRILMHKQVTEKVRATPIADRLRSYPPALASLSRGVFDARSTMRIAASAAGIELRAMPAASMSFKRAATLRLDSSHGVLTALIDLSGHPALEAIALDSDRQRSTALANLWLAPLLETLAANGYPQPSVAELTLTGASTAIQGLTFGFRLAATETCPGVAEVAVIVDLPLPLAALLERQWLAAPGAAQALPAALSLPTHLRLRSRHCSQTLLTSLRCGDILLGWQPRGNHIRGAAIDNVTLRWGVGNGWCATAQASVAAHTITLENKPMTTYNLDNDQLAEREVTEAAEQIDVGQLEIPVHLEIVTLNLPIAQIAALESGCILELPVPVDDAQIRLVSHGQVLAFGELVAVGGQLGLQIHRMAERNDRLS</sequence>
<dbReference type="Gene3D" id="2.30.330.10">
    <property type="entry name" value="SpoA-like"/>
    <property type="match status" value="1"/>
</dbReference>
<dbReference type="InterPro" id="IPR013385">
    <property type="entry name" value="T3SS_SpaO/YscQ/SpaO"/>
</dbReference>
<dbReference type="Pfam" id="PF01052">
    <property type="entry name" value="FliMN_C"/>
    <property type="match status" value="1"/>
</dbReference>
<reference evidence="2 3" key="3">
    <citation type="journal article" date="2008" name="FEMS Microbiol. Ecol.">
        <title>Identification and characterization of genes underlying chitinolysis in Collimonas fungivorans Ter331.</title>
        <authorList>
            <person name="Fritsche K."/>
            <person name="de Boer W."/>
            <person name="Gerards S."/>
            <person name="van den Berg M."/>
            <person name="van Veen J.A."/>
            <person name="Leveau J.H."/>
        </authorList>
    </citation>
    <scope>NUCLEOTIDE SEQUENCE [LARGE SCALE GENOMIC DNA]</scope>
    <source>
        <strain evidence="2 3">Ter331</strain>
    </source>
</reference>
<reference evidence="2 3" key="5">
    <citation type="journal article" date="2011" name="ISME J.">
        <title>Dual transcriptional profiling of a bacterial/fungal confrontation: Collimonas fungivorans versus Aspergillus niger.</title>
        <authorList>
            <person name="Mela F."/>
            <person name="Fritsche K."/>
            <person name="de Boer W."/>
            <person name="van Veen J.A."/>
            <person name="de Graaff L.H."/>
            <person name="van den Berg M."/>
            <person name="Leveau J.H."/>
        </authorList>
    </citation>
    <scope>NUCLEOTIDE SEQUENCE [LARGE SCALE GENOMIC DNA]</scope>
    <source>
        <strain evidence="2 3">Ter331</strain>
    </source>
</reference>
<dbReference type="KEGG" id="cfu:CFU_4345"/>
<dbReference type="EMBL" id="CP002745">
    <property type="protein sequence ID" value="AEK64166.1"/>
    <property type="molecule type" value="Genomic_DNA"/>
</dbReference>
<reference evidence="3" key="6">
    <citation type="submission" date="2011-05" db="EMBL/GenBank/DDBJ databases">
        <title>Complete sequence of Collimonas fungivorans Ter331.</title>
        <authorList>
            <person name="Leveau J.H."/>
        </authorList>
    </citation>
    <scope>NUCLEOTIDE SEQUENCE [LARGE SCALE GENOMIC DNA]</scope>
    <source>
        <strain evidence="3">Ter331</strain>
    </source>
</reference>
<evidence type="ECO:0000259" key="1">
    <source>
        <dbReference type="Pfam" id="PF01052"/>
    </source>
</evidence>
<feature type="domain" description="Flagellar motor switch protein FliN-like C-terminal" evidence="1">
    <location>
        <begin position="302"/>
        <end position="372"/>
    </location>
</feature>
<reference evidence="2 3" key="1">
    <citation type="journal article" date="2004" name="Environ. Microbiol.">
        <title>Phylogeny-function analysis of (meta)genomic libraries: screening for expression of ribosomal RNA genes by large-insert library fluorescent in situ hybridization (LIL-FISH).</title>
        <authorList>
            <person name="Leveau J.H."/>
            <person name="Gerards S."/>
            <person name="de Boer W."/>
            <person name="van Veen J.A."/>
        </authorList>
    </citation>
    <scope>NUCLEOTIDE SEQUENCE [LARGE SCALE GENOMIC DNA]</scope>
    <source>
        <strain evidence="2 3">Ter331</strain>
    </source>
</reference>
<dbReference type="GO" id="GO:0030254">
    <property type="term" value="P:protein secretion by the type III secretion system"/>
    <property type="evidence" value="ECO:0007669"/>
    <property type="project" value="InterPro"/>
</dbReference>
<evidence type="ECO:0000313" key="3">
    <source>
        <dbReference type="Proteomes" id="UP000008392"/>
    </source>
</evidence>
<proteinExistence type="predicted"/>
<name>G0AEF8_COLFT</name>
<dbReference type="AlphaFoldDB" id="G0AEF8"/>
<evidence type="ECO:0000313" key="2">
    <source>
        <dbReference type="EMBL" id="AEK64166.1"/>
    </source>
</evidence>
<dbReference type="InterPro" id="IPR001543">
    <property type="entry name" value="FliN-like_C"/>
</dbReference>
<protein>
    <submittedName>
        <fullName evidence="2">HrcQ</fullName>
    </submittedName>
</protein>
<dbReference type="NCBIfam" id="TIGR02551">
    <property type="entry name" value="SpaO_YscQ"/>
    <property type="match status" value="1"/>
</dbReference>
<dbReference type="HOGENOM" id="CLU_028386_0_0_4"/>
<organism evidence="2 3">
    <name type="scientific">Collimonas fungivorans (strain Ter331)</name>
    <dbReference type="NCBI Taxonomy" id="1005048"/>
    <lineage>
        <taxon>Bacteria</taxon>
        <taxon>Pseudomonadati</taxon>
        <taxon>Pseudomonadota</taxon>
        <taxon>Betaproteobacteria</taxon>
        <taxon>Burkholderiales</taxon>
        <taxon>Oxalobacteraceae</taxon>
        <taxon>Collimonas</taxon>
    </lineage>
</organism>
<reference evidence="2 3" key="4">
    <citation type="journal article" date="2010" name="Environ. Microbiol.">
        <title>The bacterial genus Collimonas: mycophagy, weathering and other adaptive solutions to life in oligotrophic soil environments.</title>
        <authorList>
            <person name="Leveau J.H."/>
            <person name="Uroz S."/>
            <person name="de Boer W."/>
        </authorList>
    </citation>
    <scope>NUCLEOTIDE SEQUENCE [LARGE SCALE GENOMIC DNA]</scope>
    <source>
        <strain evidence="2 3">Ter331</strain>
    </source>
</reference>
<gene>
    <name evidence="2" type="primary">hrcQ</name>
    <name evidence="2" type="ordered locus">CFU_4345</name>
</gene>
<dbReference type="SUPFAM" id="SSF101801">
    <property type="entry name" value="Surface presentation of antigens (SPOA)"/>
    <property type="match status" value="1"/>
</dbReference>
<accession>G0AEF8</accession>
<dbReference type="InterPro" id="IPR036429">
    <property type="entry name" value="SpoA-like_sf"/>
</dbReference>
<dbReference type="eggNOG" id="COG1886">
    <property type="taxonomic scope" value="Bacteria"/>
</dbReference>